<dbReference type="Gene3D" id="3.20.20.80">
    <property type="entry name" value="Glycosidases"/>
    <property type="match status" value="1"/>
</dbReference>
<organism evidence="10 11">
    <name type="scientific">Nonomuraea insulae</name>
    <dbReference type="NCBI Taxonomy" id="1616787"/>
    <lineage>
        <taxon>Bacteria</taxon>
        <taxon>Bacillati</taxon>
        <taxon>Actinomycetota</taxon>
        <taxon>Actinomycetes</taxon>
        <taxon>Streptosporangiales</taxon>
        <taxon>Streptosporangiaceae</taxon>
        <taxon>Nonomuraea</taxon>
    </lineage>
</organism>
<evidence type="ECO:0000259" key="9">
    <source>
        <dbReference type="SMART" id="SM00813"/>
    </source>
</evidence>
<keyword evidence="11" id="KW-1185">Reference proteome</keyword>
<feature type="region of interest" description="Disordered" evidence="8">
    <location>
        <begin position="452"/>
        <end position="473"/>
    </location>
</feature>
<evidence type="ECO:0000256" key="6">
    <source>
        <dbReference type="ARBA" id="ARBA00023277"/>
    </source>
</evidence>
<accession>A0ABW1D618</accession>
<dbReference type="Pfam" id="PF06964">
    <property type="entry name" value="Alpha-L-AF_C"/>
    <property type="match status" value="1"/>
</dbReference>
<dbReference type="SUPFAM" id="SSF51445">
    <property type="entry name" value="(Trans)glycosidases"/>
    <property type="match status" value="1"/>
</dbReference>
<evidence type="ECO:0000256" key="7">
    <source>
        <dbReference type="ARBA" id="ARBA00023295"/>
    </source>
</evidence>
<reference evidence="11" key="1">
    <citation type="journal article" date="2019" name="Int. J. Syst. Evol. Microbiol.">
        <title>The Global Catalogue of Microorganisms (GCM) 10K type strain sequencing project: providing services to taxonomists for standard genome sequencing and annotation.</title>
        <authorList>
            <consortium name="The Broad Institute Genomics Platform"/>
            <consortium name="The Broad Institute Genome Sequencing Center for Infectious Disease"/>
            <person name="Wu L."/>
            <person name="Ma J."/>
        </authorList>
    </citation>
    <scope>NUCLEOTIDE SEQUENCE [LARGE SCALE GENOMIC DNA]</scope>
    <source>
        <strain evidence="11">CCUG 53903</strain>
    </source>
</reference>
<dbReference type="InterPro" id="IPR013780">
    <property type="entry name" value="Glyco_hydro_b"/>
</dbReference>
<evidence type="ECO:0000313" key="11">
    <source>
        <dbReference type="Proteomes" id="UP001596058"/>
    </source>
</evidence>
<gene>
    <name evidence="10" type="ORF">ACFPZ3_54190</name>
</gene>
<evidence type="ECO:0000256" key="2">
    <source>
        <dbReference type="ARBA" id="ARBA00007186"/>
    </source>
</evidence>
<dbReference type="PANTHER" id="PTHR43576:SF3">
    <property type="entry name" value="ALPHA-L-ARABINOFURANOSIDASE C"/>
    <property type="match status" value="1"/>
</dbReference>
<dbReference type="EC" id="3.2.1.55" evidence="4"/>
<dbReference type="Gene3D" id="2.60.40.1180">
    <property type="entry name" value="Golgi alpha-mannosidase II"/>
    <property type="match status" value="1"/>
</dbReference>
<dbReference type="InterPro" id="IPR055235">
    <property type="entry name" value="ASD1_cat"/>
</dbReference>
<dbReference type="InterPro" id="IPR017853">
    <property type="entry name" value="GH"/>
</dbReference>
<comment type="subunit">
    <text evidence="3">Homohexamer; trimer of dimers.</text>
</comment>
<feature type="compositionally biased region" description="Basic and acidic residues" evidence="8">
    <location>
        <begin position="454"/>
        <end position="470"/>
    </location>
</feature>
<evidence type="ECO:0000256" key="3">
    <source>
        <dbReference type="ARBA" id="ARBA00011165"/>
    </source>
</evidence>
<feature type="domain" description="Alpha-L-arabinofuranosidase C-terminal" evidence="9">
    <location>
        <begin position="291"/>
        <end position="489"/>
    </location>
</feature>
<dbReference type="InterPro" id="IPR010720">
    <property type="entry name" value="Alpha-L-AF_C"/>
</dbReference>
<evidence type="ECO:0000256" key="5">
    <source>
        <dbReference type="ARBA" id="ARBA00022801"/>
    </source>
</evidence>
<evidence type="ECO:0000313" key="10">
    <source>
        <dbReference type="EMBL" id="MFC5832857.1"/>
    </source>
</evidence>
<dbReference type="PANTHER" id="PTHR43576">
    <property type="entry name" value="ALPHA-L-ARABINOFURANOSIDASE C-RELATED"/>
    <property type="match status" value="1"/>
</dbReference>
<evidence type="ECO:0000256" key="1">
    <source>
        <dbReference type="ARBA" id="ARBA00001462"/>
    </source>
</evidence>
<dbReference type="EMBL" id="JBHSPA010000086">
    <property type="protein sequence ID" value="MFC5832857.1"/>
    <property type="molecule type" value="Genomic_DNA"/>
</dbReference>
<sequence length="498" mass="54631">MESAKLTLDPAFEVGPVERRLFGSFVEHMGRCVYTGVFEPGHPRADGTGLRHDVIELTREMGVTAVRYPGGNFVSNYEWEDGVGPADDRPTRLDLAWKQIETNAFGLNEFMTWLNEVDAEPVMAVNLGTRGVGEARDLLEYANFPGGTRWSDLRIAHGRREPYGIKVWCLGNEMDGPWQIGGKTAQEYGRIAHETAKAMRRVDPSIELVACGSSNLRIPTFGSWEATVLEHCYEQVDYISAHNYYDPVPGDLASYLASAIEMEMQIEGVIATADHVAAKLGSRKRLKVSFDEWNVWSQSRFGGESGLEWSHAPRLIEEEYDVAGAAVVGSLLITLLNHTDRVGIACQAQLANVIAPIRTEPGGPAWRQTIFHPFALTAAHARGRVLQAQVTAPKMVTERYGEVPALAAAATLDDDRLSVFAVNRGDEPLPLEIDLRGLPGATGITHVTVADDDTSARNTERDPRRVEPRPLDGATIDGHLLKAVLPPISFNVLTAELS</sequence>
<keyword evidence="6" id="KW-0119">Carbohydrate metabolism</keyword>
<evidence type="ECO:0000256" key="4">
    <source>
        <dbReference type="ARBA" id="ARBA00012670"/>
    </source>
</evidence>
<keyword evidence="5" id="KW-0378">Hydrolase</keyword>
<dbReference type="RefSeq" id="WP_379522294.1">
    <property type="nucleotide sequence ID" value="NZ_JBHSPA010000086.1"/>
</dbReference>
<proteinExistence type="inferred from homology"/>
<dbReference type="Proteomes" id="UP001596058">
    <property type="component" value="Unassembled WGS sequence"/>
</dbReference>
<evidence type="ECO:0000256" key="8">
    <source>
        <dbReference type="SAM" id="MobiDB-lite"/>
    </source>
</evidence>
<dbReference type="SMART" id="SM00813">
    <property type="entry name" value="Alpha-L-AF_C"/>
    <property type="match status" value="1"/>
</dbReference>
<name>A0ABW1D618_9ACTN</name>
<dbReference type="Pfam" id="PF22848">
    <property type="entry name" value="ASD1_dom"/>
    <property type="match status" value="1"/>
</dbReference>
<comment type="catalytic activity">
    <reaction evidence="1">
        <text>Hydrolysis of terminal non-reducing alpha-L-arabinofuranoside residues in alpha-L-arabinosides.</text>
        <dbReference type="EC" id="3.2.1.55"/>
    </reaction>
</comment>
<dbReference type="SUPFAM" id="SSF51011">
    <property type="entry name" value="Glycosyl hydrolase domain"/>
    <property type="match status" value="1"/>
</dbReference>
<comment type="caution">
    <text evidence="10">The sequence shown here is derived from an EMBL/GenBank/DDBJ whole genome shotgun (WGS) entry which is preliminary data.</text>
</comment>
<comment type="similarity">
    <text evidence="2">Belongs to the glycosyl hydrolase 51 family.</text>
</comment>
<keyword evidence="7" id="KW-0326">Glycosidase</keyword>
<protein>
    <recommendedName>
        <fullName evidence="4">non-reducing end alpha-L-arabinofuranosidase</fullName>
        <ecNumber evidence="4">3.2.1.55</ecNumber>
    </recommendedName>
</protein>